<keyword evidence="2" id="KW-1185">Reference proteome</keyword>
<protein>
    <submittedName>
        <fullName evidence="1">Uncharacterized protein</fullName>
    </submittedName>
</protein>
<dbReference type="InterPro" id="IPR011029">
    <property type="entry name" value="DEATH-like_dom_sf"/>
</dbReference>
<reference evidence="1 2" key="1">
    <citation type="submission" date="2020-08" db="EMBL/GenBank/DDBJ databases">
        <title>Comparative genomics of Francisella species.</title>
        <authorList>
            <person name="Sahl J."/>
            <person name="Sjodin A."/>
            <person name="Wagner D."/>
            <person name="Forsman M."/>
        </authorList>
    </citation>
    <scope>NUCLEOTIDE SEQUENCE [LARGE SCALE GENOMIC DNA]</scope>
    <source>
        <strain evidence="1 2">F1093</strain>
    </source>
</reference>
<dbReference type="EMBL" id="JACTSG010000001">
    <property type="protein sequence ID" value="MBK2301344.1"/>
    <property type="molecule type" value="Genomic_DNA"/>
</dbReference>
<dbReference type="RefSeq" id="WP_200165358.1">
    <property type="nucleotide sequence ID" value="NZ_JACTSG010000001.1"/>
</dbReference>
<dbReference type="Gene3D" id="1.10.533.10">
    <property type="entry name" value="Death Domain, Fas"/>
    <property type="match status" value="1"/>
</dbReference>
<evidence type="ECO:0000313" key="2">
    <source>
        <dbReference type="Proteomes" id="UP000760407"/>
    </source>
</evidence>
<comment type="caution">
    <text evidence="1">The sequence shown here is derived from an EMBL/GenBank/DDBJ whole genome shotgun (WGS) entry which is preliminary data.</text>
</comment>
<proteinExistence type="predicted"/>
<evidence type="ECO:0000313" key="1">
    <source>
        <dbReference type="EMBL" id="MBK2301344.1"/>
    </source>
</evidence>
<organism evidence="1 2">
    <name type="scientific">Francisella philomiragia</name>
    <dbReference type="NCBI Taxonomy" id="28110"/>
    <lineage>
        <taxon>Bacteria</taxon>
        <taxon>Pseudomonadati</taxon>
        <taxon>Pseudomonadota</taxon>
        <taxon>Gammaproteobacteria</taxon>
        <taxon>Thiotrichales</taxon>
        <taxon>Francisellaceae</taxon>
        <taxon>Francisella</taxon>
    </lineage>
</organism>
<name>A0ABS1G9X6_9GAMM</name>
<sequence length="175" mass="20533">MEITKITNKLSDKDISQLAKELGYNSTEIFQKTYQKFQQSQTLKNWLQSGSYDLVNTTESFVSKLAKIADIDIEQDIVAAKEFLMEKEKFKNSYILAVTDFNRQNQSIFSMMADFNNRRLSLYSNAELLFKTDKEILDIMPRLISQHYNAYSNNILGNILYYEAYLPFGKYKFEM</sequence>
<accession>A0ABS1G9X6</accession>
<dbReference type="Proteomes" id="UP000760407">
    <property type="component" value="Unassembled WGS sequence"/>
</dbReference>
<gene>
    <name evidence="1" type="ORF">IBE52_00255</name>
</gene>